<dbReference type="Pfam" id="PF00636">
    <property type="entry name" value="Ribonuclease_3"/>
    <property type="match status" value="1"/>
</dbReference>
<dbReference type="Gene3D" id="3.40.50.620">
    <property type="entry name" value="HUPs"/>
    <property type="match status" value="1"/>
</dbReference>
<proteinExistence type="predicted"/>
<keyword evidence="4" id="KW-0436">Ligase</keyword>
<dbReference type="InterPro" id="IPR015273">
    <property type="entry name" value="Cys-tRNA-synt_Ia_DALR"/>
</dbReference>
<keyword evidence="5" id="KW-0479">Metal-binding</keyword>
<dbReference type="GO" id="GO:0004525">
    <property type="term" value="F:ribonuclease III activity"/>
    <property type="evidence" value="ECO:0007669"/>
    <property type="project" value="InterPro"/>
</dbReference>
<dbReference type="AlphaFoldDB" id="A9U862"/>
<evidence type="ECO:0000256" key="6">
    <source>
        <dbReference type="ARBA" id="ARBA00022741"/>
    </source>
</evidence>
<dbReference type="InterPro" id="IPR009080">
    <property type="entry name" value="tRNAsynth_Ia_anticodon-bd"/>
</dbReference>
<dbReference type="SUPFAM" id="SSF52374">
    <property type="entry name" value="Nucleotidylyl transferase"/>
    <property type="match status" value="1"/>
</dbReference>
<dbReference type="Gene3D" id="1.10.1520.10">
    <property type="entry name" value="Ribonuclease III domain"/>
    <property type="match status" value="1"/>
</dbReference>
<evidence type="ECO:0000256" key="7">
    <source>
        <dbReference type="ARBA" id="ARBA00022833"/>
    </source>
</evidence>
<name>A9U862_PHYPA</name>
<dbReference type="GO" id="GO:0006396">
    <property type="term" value="P:RNA processing"/>
    <property type="evidence" value="ECO:0007669"/>
    <property type="project" value="InterPro"/>
</dbReference>
<organism>
    <name type="scientific">Physcomitrium patens</name>
    <name type="common">Spreading-leaved earth moss</name>
    <name type="synonym">Physcomitrella patens</name>
    <dbReference type="NCBI Taxonomy" id="3218"/>
    <lineage>
        <taxon>Eukaryota</taxon>
        <taxon>Viridiplantae</taxon>
        <taxon>Streptophyta</taxon>
        <taxon>Embryophyta</taxon>
        <taxon>Bryophyta</taxon>
        <taxon>Bryophytina</taxon>
        <taxon>Bryopsida</taxon>
        <taxon>Funariidae</taxon>
        <taxon>Funariales</taxon>
        <taxon>Funariaceae</taxon>
        <taxon>Physcomitrium</taxon>
    </lineage>
</organism>
<dbReference type="EMBL" id="DS546845">
    <property type="protein sequence ID" value="EDQ48141.1"/>
    <property type="molecule type" value="Genomic_DNA"/>
</dbReference>
<evidence type="ECO:0000256" key="3">
    <source>
        <dbReference type="ARBA" id="ARBA00014738"/>
    </source>
</evidence>
<feature type="domain" description="Cysteinyl-tRNA synthetase class Ia DALR" evidence="9">
    <location>
        <begin position="142"/>
        <end position="206"/>
    </location>
</feature>
<gene>
    <name evidence="10" type="ORF">PHYPADRAFT_104244</name>
</gene>
<evidence type="ECO:0000313" key="10">
    <source>
        <dbReference type="EMBL" id="EDQ48141.1"/>
    </source>
</evidence>
<dbReference type="Gene3D" id="1.20.120.1910">
    <property type="entry name" value="Cysteine-tRNA ligase, C-terminal anti-codon recognition domain"/>
    <property type="match status" value="1"/>
</dbReference>
<dbReference type="InterPro" id="IPR014729">
    <property type="entry name" value="Rossmann-like_a/b/a_fold"/>
</dbReference>
<dbReference type="InterPro" id="IPR032678">
    <property type="entry name" value="tRNA-synt_1_cat_dom"/>
</dbReference>
<dbReference type="InterPro" id="IPR036389">
    <property type="entry name" value="RNase_III_sf"/>
</dbReference>
<dbReference type="Pfam" id="PF23493">
    <property type="entry name" value="CysS_C"/>
    <property type="match status" value="1"/>
</dbReference>
<keyword evidence="8" id="KW-0067">ATP-binding</keyword>
<evidence type="ECO:0000256" key="5">
    <source>
        <dbReference type="ARBA" id="ARBA00022723"/>
    </source>
</evidence>
<comment type="cofactor">
    <cofactor evidence="1">
        <name>Zn(2+)</name>
        <dbReference type="ChEBI" id="CHEBI:29105"/>
    </cofactor>
</comment>
<dbReference type="InterPro" id="IPR000999">
    <property type="entry name" value="RNase_III_dom"/>
</dbReference>
<dbReference type="InterPro" id="IPR056411">
    <property type="entry name" value="CysS_C"/>
</dbReference>
<sequence>MVRKYLGDTIDIHAGGQDLAFPHHENEIAQSEALTGKTFANYWMHNGYINIDNEKMSKSLGNFITVNDIIKIHDPQVLRFFMLSVHYRNPINYSEEVLENTRAGLERIRTSYENLKHRSTASTDLTDTNDEWIAKIADLRKQFVESMDDDFNTANGISVLFELSKQANYYLLEKTTSPAVIHAFMKEFEELFAVLGLSLSSDEELLDEEIEALIEKRTQARKDRDFALADQIRDQLKAMNIILEDTAQDEKQMNSLALAYMGDAVLEIYVRRHLLYSGKVKPNQLHREATRYVSAKGQAKVVHYLLEKGFFSEEE</sequence>
<dbReference type="Pfam" id="PF01406">
    <property type="entry name" value="tRNA-synt_1e"/>
    <property type="match status" value="1"/>
</dbReference>
<evidence type="ECO:0000259" key="9">
    <source>
        <dbReference type="SMART" id="SM00840"/>
    </source>
</evidence>
<evidence type="ECO:0000256" key="1">
    <source>
        <dbReference type="ARBA" id="ARBA00001947"/>
    </source>
</evidence>
<dbReference type="GO" id="GO:0006423">
    <property type="term" value="P:cysteinyl-tRNA aminoacylation"/>
    <property type="evidence" value="ECO:0007669"/>
    <property type="project" value="InterPro"/>
</dbReference>
<evidence type="ECO:0000256" key="8">
    <source>
        <dbReference type="ARBA" id="ARBA00022840"/>
    </source>
</evidence>
<dbReference type="GO" id="GO:0005524">
    <property type="term" value="F:ATP binding"/>
    <property type="evidence" value="ECO:0007669"/>
    <property type="project" value="UniProtKB-KW"/>
</dbReference>
<dbReference type="Pfam" id="PF09190">
    <property type="entry name" value="DALR_2"/>
    <property type="match status" value="1"/>
</dbReference>
<dbReference type="SUPFAM" id="SSF47323">
    <property type="entry name" value="Anticodon-binding domain of a subclass of class I aminoacyl-tRNA synthetases"/>
    <property type="match status" value="1"/>
</dbReference>
<dbReference type="GO" id="GO:0005737">
    <property type="term" value="C:cytoplasm"/>
    <property type="evidence" value="ECO:0007669"/>
    <property type="project" value="UniProtKB-SubCell"/>
</dbReference>
<protein>
    <recommendedName>
        <fullName evidence="3">Cysteine--tRNA ligase</fullName>
    </recommendedName>
</protein>
<evidence type="ECO:0000256" key="2">
    <source>
        <dbReference type="ARBA" id="ARBA00004496"/>
    </source>
</evidence>
<reference evidence="10" key="1">
    <citation type="journal article" date="2008" name="Science">
        <title>The Physcomitrella genome reveals evolutionary insights into the conquest of land by plants.</title>
        <authorList>
            <person name="Rensing S."/>
            <person name="Lang D."/>
            <person name="Zimmer A."/>
            <person name="Terry A."/>
            <person name="Salamov A."/>
            <person name="Shapiro H."/>
            <person name="Nishiyama T."/>
            <person name="Perroud P.-F."/>
            <person name="Lindquist E."/>
            <person name="Kamisugi Y."/>
            <person name="Tanahashi T."/>
            <person name="Sakakibara K."/>
            <person name="Fujita T."/>
            <person name="Oishi K."/>
            <person name="Shin-I T."/>
            <person name="Kuroki Y."/>
            <person name="Toyoda A."/>
            <person name="Suzuki Y."/>
            <person name="Hashimoto A."/>
            <person name="Yamaguchi K."/>
            <person name="Sugano A."/>
            <person name="Kohara Y."/>
            <person name="Fujiyama A."/>
            <person name="Anterola A."/>
            <person name="Aoki S."/>
            <person name="Ashton N."/>
            <person name="Barbazuk W.B."/>
            <person name="Barker E."/>
            <person name="Bennetzen J."/>
            <person name="Bezanilla M."/>
            <person name="Blankenship R."/>
            <person name="Cho S.H."/>
            <person name="Dutcher S."/>
            <person name="Estelle M."/>
            <person name="Fawcett J.A."/>
            <person name="Gundlach H."/>
            <person name="Hanada K."/>
            <person name="Heyl A."/>
            <person name="Hicks K.A."/>
            <person name="Hugh J."/>
            <person name="Lohr M."/>
            <person name="Mayer K."/>
            <person name="Melkozernov A."/>
            <person name="Murata T."/>
            <person name="Nelson D."/>
            <person name="Pils B."/>
            <person name="Prigge M."/>
            <person name="Reiss B."/>
            <person name="Renner T."/>
            <person name="Rombauts S."/>
            <person name="Rushton P."/>
            <person name="Sanderfoot A."/>
            <person name="Schween G."/>
            <person name="Shiu S.-H."/>
            <person name="Stueber K."/>
            <person name="Theodoulou F.L."/>
            <person name="Tu H."/>
            <person name="Van de Peer Y."/>
            <person name="Verrier P.J."/>
            <person name="Waters E."/>
            <person name="Wood A."/>
            <person name="Yang L."/>
            <person name="Cove D."/>
            <person name="Cuming A."/>
            <person name="Hasebe M."/>
            <person name="Lucas S."/>
            <person name="Mishler D.B."/>
            <person name="Reski R."/>
            <person name="Grigoriev I."/>
            <person name="Quatrano R.S."/>
            <person name="Boore J.L."/>
        </authorList>
    </citation>
    <scope>NUCLEOTIDE SEQUENCE [LARGE SCALE GENOMIC DNA]</scope>
</reference>
<dbReference type="InterPro" id="IPR024909">
    <property type="entry name" value="Cys-tRNA/MSH_ligase"/>
</dbReference>
<keyword evidence="6" id="KW-0547">Nucleotide-binding</keyword>
<dbReference type="GO" id="GO:0004817">
    <property type="term" value="F:cysteine-tRNA ligase activity"/>
    <property type="evidence" value="ECO:0007669"/>
    <property type="project" value="InterPro"/>
</dbReference>
<dbReference type="SMART" id="SM00840">
    <property type="entry name" value="DALR_2"/>
    <property type="match status" value="1"/>
</dbReference>
<keyword evidence="7" id="KW-0862">Zinc</keyword>
<accession>A9U862</accession>
<dbReference type="SUPFAM" id="SSF69065">
    <property type="entry name" value="RNase III domain-like"/>
    <property type="match status" value="1"/>
</dbReference>
<comment type="subcellular location">
    <subcellularLocation>
        <location evidence="2">Cytoplasm</location>
    </subcellularLocation>
</comment>
<evidence type="ECO:0000256" key="4">
    <source>
        <dbReference type="ARBA" id="ARBA00022598"/>
    </source>
</evidence>
<dbReference type="PANTHER" id="PTHR10890:SF3">
    <property type="entry name" value="CYSTEINE--TRNA LIGASE, CYTOPLASMIC"/>
    <property type="match status" value="1"/>
</dbReference>
<dbReference type="GO" id="GO:0046872">
    <property type="term" value="F:metal ion binding"/>
    <property type="evidence" value="ECO:0007669"/>
    <property type="project" value="UniProtKB-KW"/>
</dbReference>
<dbReference type="eggNOG" id="KOG2007">
    <property type="taxonomic scope" value="Eukaryota"/>
</dbReference>
<dbReference type="HOGENOM" id="CLU_095589_0_0_1"/>
<dbReference type="PANTHER" id="PTHR10890">
    <property type="entry name" value="CYSTEINYL-TRNA SYNTHETASE"/>
    <property type="match status" value="1"/>
</dbReference>